<dbReference type="EMBL" id="JAGKQQ010000001">
    <property type="protein sequence ID" value="MBP3957297.1"/>
    <property type="molecule type" value="Genomic_DNA"/>
</dbReference>
<keyword evidence="1" id="KW-0378">Hydrolase</keyword>
<dbReference type="PANTHER" id="PTHR31377:SF0">
    <property type="entry name" value="AGMATINE DEIMINASE-RELATED"/>
    <property type="match status" value="1"/>
</dbReference>
<protein>
    <submittedName>
        <fullName evidence="2">Agmatine deiminase family protein</fullName>
    </submittedName>
</protein>
<dbReference type="RefSeq" id="WP_210656223.1">
    <property type="nucleotide sequence ID" value="NZ_JAGKQQ010000001.1"/>
</dbReference>
<sequence>MTAPTHLDKPAARGFRMPAEWEPHAATWLGWPHRESDWPGRLEPIPWVYAEIVRALTRHETVNLLVPDEKHANTAADVLSRAHAYMGRVKLWELPTDRSWLRDSGPIFVTSASGERIALDWRFNAWAKYPDWQHDDLVPAFAAQKLNVPSTQPTHNGHRVVLEGGSIDVNGAGLLLTTEECLLSKTQERNPPFARADYEQVFADYLGVKKVLWLDRGIVGDDTHGHIDDLARFVGERTVVTVVETNTADENYAILQENRERLESMTDLHGTKLEVVPLPMPRPLIFDGTRLPASYANFYIANGVVIVPTFNDPADRVALGTLADLFPGREVVGISCVDLVWGLGTLHCMTQQEPV</sequence>
<dbReference type="Proteomes" id="UP000676565">
    <property type="component" value="Unassembled WGS sequence"/>
</dbReference>
<dbReference type="Pfam" id="PF04371">
    <property type="entry name" value="PAD_porph"/>
    <property type="match status" value="1"/>
</dbReference>
<evidence type="ECO:0000256" key="1">
    <source>
        <dbReference type="ARBA" id="ARBA00022801"/>
    </source>
</evidence>
<evidence type="ECO:0000313" key="2">
    <source>
        <dbReference type="EMBL" id="MBP3957297.1"/>
    </source>
</evidence>
<gene>
    <name evidence="2" type="ORF">J8F10_18790</name>
</gene>
<dbReference type="InterPro" id="IPR007466">
    <property type="entry name" value="Peptidyl-Arg-deiminase_porph"/>
</dbReference>
<organism evidence="2 3">
    <name type="scientific">Gemmata palustris</name>
    <dbReference type="NCBI Taxonomy" id="2822762"/>
    <lineage>
        <taxon>Bacteria</taxon>
        <taxon>Pseudomonadati</taxon>
        <taxon>Planctomycetota</taxon>
        <taxon>Planctomycetia</taxon>
        <taxon>Gemmatales</taxon>
        <taxon>Gemmataceae</taxon>
        <taxon>Gemmata</taxon>
    </lineage>
</organism>
<name>A0ABS5BV44_9BACT</name>
<dbReference type="SUPFAM" id="SSF55909">
    <property type="entry name" value="Pentein"/>
    <property type="match status" value="1"/>
</dbReference>
<dbReference type="Gene3D" id="3.75.10.10">
    <property type="entry name" value="L-arginine/glycine Amidinotransferase, Chain A"/>
    <property type="match status" value="1"/>
</dbReference>
<comment type="caution">
    <text evidence="2">The sequence shown here is derived from an EMBL/GenBank/DDBJ whole genome shotgun (WGS) entry which is preliminary data.</text>
</comment>
<accession>A0ABS5BV44</accession>
<evidence type="ECO:0000313" key="3">
    <source>
        <dbReference type="Proteomes" id="UP000676565"/>
    </source>
</evidence>
<reference evidence="2 3" key="1">
    <citation type="submission" date="2021-04" db="EMBL/GenBank/DDBJ databases">
        <authorList>
            <person name="Ivanova A."/>
        </authorList>
    </citation>
    <scope>NUCLEOTIDE SEQUENCE [LARGE SCALE GENOMIC DNA]</scope>
    <source>
        <strain evidence="2 3">G18</strain>
    </source>
</reference>
<keyword evidence="3" id="KW-1185">Reference proteome</keyword>
<proteinExistence type="predicted"/>
<dbReference type="PANTHER" id="PTHR31377">
    <property type="entry name" value="AGMATINE DEIMINASE-RELATED"/>
    <property type="match status" value="1"/>
</dbReference>